<keyword evidence="3" id="KW-1185">Reference proteome</keyword>
<dbReference type="AlphaFoldDB" id="A0A485KAL2"/>
<evidence type="ECO:0000313" key="3">
    <source>
        <dbReference type="Proteomes" id="UP000332933"/>
    </source>
</evidence>
<dbReference type="EMBL" id="VJMH01000825">
    <property type="protein sequence ID" value="KAF0714324.1"/>
    <property type="molecule type" value="Genomic_DNA"/>
</dbReference>
<accession>A0A485KAL2</accession>
<dbReference type="InterPro" id="IPR027417">
    <property type="entry name" value="P-loop_NTPase"/>
</dbReference>
<reference evidence="1" key="2">
    <citation type="submission" date="2019-06" db="EMBL/GenBank/DDBJ databases">
        <title>Genomics analysis of Aphanomyces spp. identifies a new class of oomycete effector associated with host adaptation.</title>
        <authorList>
            <person name="Gaulin E."/>
        </authorList>
    </citation>
    <scope>NUCLEOTIDE SEQUENCE</scope>
    <source>
        <strain evidence="1">CBS 578.67</strain>
    </source>
</reference>
<dbReference type="Proteomes" id="UP000332933">
    <property type="component" value="Unassembled WGS sequence"/>
</dbReference>
<gene>
    <name evidence="2" type="primary">Aste57867_3922</name>
    <name evidence="1" type="ORF">As57867_003911</name>
    <name evidence="2" type="ORF">ASTE57867_3922</name>
</gene>
<evidence type="ECO:0000313" key="1">
    <source>
        <dbReference type="EMBL" id="KAF0714324.1"/>
    </source>
</evidence>
<proteinExistence type="predicted"/>
<sequence>MYDGRADKLELYLALKDGAWLSKEAFREITKEGSTDTLDSFMKAINWMDPFNDVVDYVVNPPKKHIHVLVVRPEGAVSAVSAVPTFVGARSQFITGMGTRLPYDNIDTTKPYLKRGKLLSSLIELVQLERVVLLASPAGSGKSSLLTLFYTEVQHEVDIIWIDCRT</sequence>
<dbReference type="EMBL" id="CAADRA010000825">
    <property type="protein sequence ID" value="VFT81060.1"/>
    <property type="molecule type" value="Genomic_DNA"/>
</dbReference>
<evidence type="ECO:0000313" key="2">
    <source>
        <dbReference type="EMBL" id="VFT81060.1"/>
    </source>
</evidence>
<dbReference type="OrthoDB" id="2145545at2759"/>
<name>A0A485KAL2_9STRA</name>
<reference evidence="2 3" key="1">
    <citation type="submission" date="2019-03" db="EMBL/GenBank/DDBJ databases">
        <authorList>
            <person name="Gaulin E."/>
            <person name="Dumas B."/>
        </authorList>
    </citation>
    <scope>NUCLEOTIDE SEQUENCE [LARGE SCALE GENOMIC DNA]</scope>
    <source>
        <strain evidence="2">CBS 568.67</strain>
    </source>
</reference>
<organism evidence="2 3">
    <name type="scientific">Aphanomyces stellatus</name>
    <dbReference type="NCBI Taxonomy" id="120398"/>
    <lineage>
        <taxon>Eukaryota</taxon>
        <taxon>Sar</taxon>
        <taxon>Stramenopiles</taxon>
        <taxon>Oomycota</taxon>
        <taxon>Saprolegniomycetes</taxon>
        <taxon>Saprolegniales</taxon>
        <taxon>Verrucalvaceae</taxon>
        <taxon>Aphanomyces</taxon>
    </lineage>
</organism>
<protein>
    <submittedName>
        <fullName evidence="2">Aste57867_3922 protein</fullName>
    </submittedName>
</protein>
<dbReference type="SUPFAM" id="SSF52540">
    <property type="entry name" value="P-loop containing nucleoside triphosphate hydrolases"/>
    <property type="match status" value="1"/>
</dbReference>